<dbReference type="Proteomes" id="UP000324020">
    <property type="component" value="Unassembled WGS sequence"/>
</dbReference>
<keyword evidence="2" id="KW-1185">Reference proteome</keyword>
<gene>
    <name evidence="1" type="ORF">SAMN04488067_10132</name>
</gene>
<name>A0A1G7GR82_9EURY</name>
<organism evidence="1 2">
    <name type="scientific">Halorubrum xinjiangense</name>
    <dbReference type="NCBI Taxonomy" id="261291"/>
    <lineage>
        <taxon>Archaea</taxon>
        <taxon>Methanobacteriati</taxon>
        <taxon>Methanobacteriota</taxon>
        <taxon>Stenosarchaea group</taxon>
        <taxon>Halobacteria</taxon>
        <taxon>Halobacteriales</taxon>
        <taxon>Haloferacaceae</taxon>
        <taxon>Halorubrum</taxon>
    </lineage>
</organism>
<dbReference type="AlphaFoldDB" id="A0A1G7GR82"/>
<accession>A0A1G7GR82</accession>
<protein>
    <submittedName>
        <fullName evidence="1">Uncharacterized protein</fullName>
    </submittedName>
</protein>
<sequence>MPREPVRVSLADADDRFAAALGDALDRLSDGTTLRRELAREAF</sequence>
<proteinExistence type="predicted"/>
<dbReference type="EMBL" id="FNBO01000001">
    <property type="protein sequence ID" value="SDE90660.1"/>
    <property type="molecule type" value="Genomic_DNA"/>
</dbReference>
<evidence type="ECO:0000313" key="2">
    <source>
        <dbReference type="Proteomes" id="UP000324020"/>
    </source>
</evidence>
<reference evidence="1 2" key="1">
    <citation type="submission" date="2016-10" db="EMBL/GenBank/DDBJ databases">
        <authorList>
            <person name="Varghese N."/>
            <person name="Submissions S."/>
        </authorList>
    </citation>
    <scope>NUCLEOTIDE SEQUENCE [LARGE SCALE GENOMIC DNA]</scope>
    <source>
        <strain evidence="1 2">CGMCC 1.3527</strain>
    </source>
</reference>
<evidence type="ECO:0000313" key="1">
    <source>
        <dbReference type="EMBL" id="SDE90660.1"/>
    </source>
</evidence>
<dbReference type="RefSeq" id="WP_262488585.1">
    <property type="nucleotide sequence ID" value="NZ_FNBO01000001.1"/>
</dbReference>